<dbReference type="NCBIfam" id="NF011990">
    <property type="entry name" value="PRK15446.2-6"/>
    <property type="match status" value="1"/>
</dbReference>
<dbReference type="PANTHER" id="PTHR43135">
    <property type="entry name" value="ALPHA-D-RIBOSE 1-METHYLPHOSPHONATE 5-TRIPHOSPHATE DIPHOSPHATASE"/>
    <property type="match status" value="1"/>
</dbReference>
<dbReference type="InterPro" id="IPR032466">
    <property type="entry name" value="Metal_Hydrolase"/>
</dbReference>
<keyword evidence="2" id="KW-1185">Reference proteome</keyword>
<sequence length="391" mass="41460">MGEMSVGHIQATGETVLANARVVLRDEVVRGSVRVREGRIVAVDAGAGVPPRALDLGGDLLIPGLIELHTDNLERHIQPRPKVDWPHAAAIQAHDGELASVGITTVFDAMRVGSVISGGRTDYRKYARPLASELMQARSKGMLRISHFLHLRAEVCSETLLDELGEFGAEDRVGILSIMDHTPGQRQFRDLAKLKDYVCGKHGMNEAEFADHVAGLTAIHARLGEAHEAGAVAAAQRLGAVLASHDDTVREHVVVSAGHGVRLAEFPTTVEAAQACHDHGIAVMMGAPNLIRGGSHSGNVAAAELAEKGLLDILSSDYVPSALITSAFLLADLWDDLPRAVATVTATPARATGLEDRGVIAEGLLADMVRVAHIDGVPVIRGVWSHGRQVG</sequence>
<dbReference type="Proteomes" id="UP000198994">
    <property type="component" value="Unassembled WGS sequence"/>
</dbReference>
<dbReference type="InterPro" id="IPR011059">
    <property type="entry name" value="Metal-dep_hydrolase_composite"/>
</dbReference>
<dbReference type="InterPro" id="IPR012696">
    <property type="entry name" value="PhnM"/>
</dbReference>
<dbReference type="NCBIfam" id="NF011984">
    <property type="entry name" value="PRK15446.1-5"/>
    <property type="match status" value="1"/>
</dbReference>
<dbReference type="STRING" id="282683.SAMN04488105_104118"/>
<dbReference type="Gene3D" id="3.20.20.140">
    <property type="entry name" value="Metal-dependent hydrolases"/>
    <property type="match status" value="1"/>
</dbReference>
<evidence type="ECO:0000313" key="2">
    <source>
        <dbReference type="Proteomes" id="UP000198994"/>
    </source>
</evidence>
<dbReference type="RefSeq" id="WP_089957205.1">
    <property type="nucleotide sequence ID" value="NZ_FNAV01000004.1"/>
</dbReference>
<dbReference type="NCBIfam" id="TIGR02318">
    <property type="entry name" value="phosphono_phnM"/>
    <property type="match status" value="1"/>
</dbReference>
<dbReference type="SUPFAM" id="SSF51556">
    <property type="entry name" value="Metallo-dependent hydrolases"/>
    <property type="match status" value="1"/>
</dbReference>
<reference evidence="2" key="1">
    <citation type="submission" date="2016-10" db="EMBL/GenBank/DDBJ databases">
        <authorList>
            <person name="Varghese N."/>
            <person name="Submissions S."/>
        </authorList>
    </citation>
    <scope>NUCLEOTIDE SEQUENCE [LARGE SCALE GENOMIC DNA]</scope>
    <source>
        <strain evidence="2">DSM 10146</strain>
    </source>
</reference>
<proteinExistence type="predicted"/>
<evidence type="ECO:0000313" key="1">
    <source>
        <dbReference type="EMBL" id="SDE48911.1"/>
    </source>
</evidence>
<accession>A0A1G7DBH0</accession>
<dbReference type="SUPFAM" id="SSF51338">
    <property type="entry name" value="Composite domain of metallo-dependent hydrolases"/>
    <property type="match status" value="1"/>
</dbReference>
<dbReference type="InterPro" id="IPR051781">
    <property type="entry name" value="Metallo-dep_Hydrolase"/>
</dbReference>
<dbReference type="NCBIfam" id="NF011987">
    <property type="entry name" value="PRK15446.2-3"/>
    <property type="match status" value="1"/>
</dbReference>
<protein>
    <submittedName>
        <fullName evidence="1">Alpha-D-ribose 1-methylphosphonate 5-triphosphate diphosphatase</fullName>
    </submittedName>
</protein>
<dbReference type="AlphaFoldDB" id="A0A1G7DBH0"/>
<name>A0A1G7DBH0_9RHOB</name>
<dbReference type="OrthoDB" id="9785413at2"/>
<organism evidence="1 2">
    <name type="scientific">Salipiger thiooxidans</name>
    <dbReference type="NCBI Taxonomy" id="282683"/>
    <lineage>
        <taxon>Bacteria</taxon>
        <taxon>Pseudomonadati</taxon>
        <taxon>Pseudomonadota</taxon>
        <taxon>Alphaproteobacteria</taxon>
        <taxon>Rhodobacterales</taxon>
        <taxon>Roseobacteraceae</taxon>
        <taxon>Salipiger</taxon>
    </lineage>
</organism>
<dbReference type="PANTHER" id="PTHR43135:SF3">
    <property type="entry name" value="ALPHA-D-RIBOSE 1-METHYLPHOSPHONATE 5-TRIPHOSPHATE DIPHOSPHATASE"/>
    <property type="match status" value="1"/>
</dbReference>
<dbReference type="PIRSF" id="PIRSF038971">
    <property type="entry name" value="PhnM"/>
    <property type="match status" value="1"/>
</dbReference>
<dbReference type="GO" id="GO:0019700">
    <property type="term" value="P:organic phosphonate catabolic process"/>
    <property type="evidence" value="ECO:0007669"/>
    <property type="project" value="InterPro"/>
</dbReference>
<dbReference type="GO" id="GO:0016810">
    <property type="term" value="F:hydrolase activity, acting on carbon-nitrogen (but not peptide) bonds"/>
    <property type="evidence" value="ECO:0007669"/>
    <property type="project" value="InterPro"/>
</dbReference>
<dbReference type="EMBL" id="FNAV01000004">
    <property type="protein sequence ID" value="SDE48911.1"/>
    <property type="molecule type" value="Genomic_DNA"/>
</dbReference>
<gene>
    <name evidence="1" type="ORF">SAMN04488105_104118</name>
</gene>